<evidence type="ECO:0000259" key="1">
    <source>
        <dbReference type="Pfam" id="PF01494"/>
    </source>
</evidence>
<dbReference type="Gene3D" id="3.50.50.60">
    <property type="entry name" value="FAD/NAD(P)-binding domain"/>
    <property type="match status" value="1"/>
</dbReference>
<dbReference type="SUPFAM" id="SSF51905">
    <property type="entry name" value="FAD/NAD(P)-binding domain"/>
    <property type="match status" value="1"/>
</dbReference>
<name>A0A4R6SRS1_9SPHI</name>
<dbReference type="RefSeq" id="WP_133578235.1">
    <property type="nucleotide sequence ID" value="NZ_SNYC01000009.1"/>
</dbReference>
<reference evidence="2 3" key="1">
    <citation type="submission" date="2019-03" db="EMBL/GenBank/DDBJ databases">
        <title>Genomic Encyclopedia of Archaeal and Bacterial Type Strains, Phase II (KMG-II): from individual species to whole genera.</title>
        <authorList>
            <person name="Goeker M."/>
        </authorList>
    </citation>
    <scope>NUCLEOTIDE SEQUENCE [LARGE SCALE GENOMIC DNA]</scope>
    <source>
        <strain evidence="2 3">DSM 19035</strain>
    </source>
</reference>
<dbReference type="PANTHER" id="PTHR42685">
    <property type="entry name" value="GERANYLGERANYL DIPHOSPHATE REDUCTASE"/>
    <property type="match status" value="1"/>
</dbReference>
<dbReference type="InterPro" id="IPR050407">
    <property type="entry name" value="Geranylgeranyl_reductase"/>
</dbReference>
<dbReference type="Pfam" id="PF01494">
    <property type="entry name" value="FAD_binding_3"/>
    <property type="match status" value="1"/>
</dbReference>
<dbReference type="InterPro" id="IPR036188">
    <property type="entry name" value="FAD/NAD-bd_sf"/>
</dbReference>
<dbReference type="Proteomes" id="UP000295620">
    <property type="component" value="Unassembled WGS sequence"/>
</dbReference>
<protein>
    <submittedName>
        <fullName evidence="2">Flavin-dependent dehydrogenase</fullName>
    </submittedName>
</protein>
<evidence type="ECO:0000313" key="2">
    <source>
        <dbReference type="EMBL" id="TDQ06377.1"/>
    </source>
</evidence>
<accession>A0A4R6SRS1</accession>
<organism evidence="2 3">
    <name type="scientific">Pedobacter metabolipauper</name>
    <dbReference type="NCBI Taxonomy" id="425513"/>
    <lineage>
        <taxon>Bacteria</taxon>
        <taxon>Pseudomonadati</taxon>
        <taxon>Bacteroidota</taxon>
        <taxon>Sphingobacteriia</taxon>
        <taxon>Sphingobacteriales</taxon>
        <taxon>Sphingobacteriaceae</taxon>
        <taxon>Pedobacter</taxon>
    </lineage>
</organism>
<comment type="caution">
    <text evidence="2">The sequence shown here is derived from an EMBL/GenBank/DDBJ whole genome shotgun (WGS) entry which is preliminary data.</text>
</comment>
<dbReference type="InterPro" id="IPR002938">
    <property type="entry name" value="FAD-bd"/>
</dbReference>
<dbReference type="EMBL" id="SNYC01000009">
    <property type="protein sequence ID" value="TDQ06377.1"/>
    <property type="molecule type" value="Genomic_DNA"/>
</dbReference>
<keyword evidence="3" id="KW-1185">Reference proteome</keyword>
<dbReference type="PRINTS" id="PR00420">
    <property type="entry name" value="RNGMNOXGNASE"/>
</dbReference>
<dbReference type="OrthoDB" id="1142316at2"/>
<dbReference type="AlphaFoldDB" id="A0A4R6SRS1"/>
<gene>
    <name evidence="2" type="ORF">ATK78_4447</name>
</gene>
<proteinExistence type="predicted"/>
<evidence type="ECO:0000313" key="3">
    <source>
        <dbReference type="Proteomes" id="UP000295620"/>
    </source>
</evidence>
<feature type="domain" description="FAD-binding" evidence="1">
    <location>
        <begin position="6"/>
        <end position="294"/>
    </location>
</feature>
<dbReference type="PANTHER" id="PTHR42685:SF22">
    <property type="entry name" value="CONDITIONED MEDIUM FACTOR RECEPTOR 1"/>
    <property type="match status" value="1"/>
</dbReference>
<sequence>MDPENKIVIVGGGLAGLTCAIHLLRSGFKVTLIEKKSYPHHKVCGEYLSNEVVPYLRSLDIDLLELNPKQIKRFSISSSAGKMVSSDLSLGGLGISRSALDHFLYKKAVQNGCTVLMDSVSAVEFMNDSFIVTTHNTKLNACLVIGAYGKRSIIDQKLQRVFFTKRSSLLATKFHLTGDFPDDLVALHNFSGGYCGISKVEDNEINVCYITTYNAFKASKTTDEFIKDIICQNPHLEKIFKSGTRVSEMPLSIAELSFEKKEPVYDHILMIGDTAGLIHPLCGNGMAMAIHSAKICAELIIRYMNRAIGSRAVLEDGYRSAWNRNFRRRITAGRLLAGIVNRNKLFNVLLNVLVKFPSVMPFIIKQTHGNLIK</sequence>
<dbReference type="GO" id="GO:0071949">
    <property type="term" value="F:FAD binding"/>
    <property type="evidence" value="ECO:0007669"/>
    <property type="project" value="InterPro"/>
</dbReference>